<dbReference type="EC" id="5.4.2.12" evidence="9 10"/>
<dbReference type="Gene3D" id="3.40.1450.10">
    <property type="entry name" value="BPG-independent phosphoglycerate mutase, domain B"/>
    <property type="match status" value="1"/>
</dbReference>
<dbReference type="SUPFAM" id="SSF53649">
    <property type="entry name" value="Alkaline phosphatase-like"/>
    <property type="match status" value="1"/>
</dbReference>
<evidence type="ECO:0000313" key="17">
    <source>
        <dbReference type="Proteomes" id="UP000185221"/>
    </source>
</evidence>
<dbReference type="PANTHER" id="PTHR31637:SF0">
    <property type="entry name" value="2,3-BISPHOSPHOGLYCERATE-INDEPENDENT PHOSPHOGLYCERATE MUTASE"/>
    <property type="match status" value="1"/>
</dbReference>
<dbReference type="AlphaFoldDB" id="A0A1N6GH28"/>
<comment type="cofactor">
    <cofactor evidence="9">
        <name>Mn(2+)</name>
        <dbReference type="ChEBI" id="CHEBI:29035"/>
    </cofactor>
    <text evidence="9">Binds 2 manganese ions per subunit.</text>
</comment>
<feature type="binding site" evidence="9 12">
    <location>
        <position position="122"/>
    </location>
    <ligand>
        <name>substrate</name>
    </ligand>
</feature>
<feature type="binding site" evidence="9 12">
    <location>
        <position position="332"/>
    </location>
    <ligand>
        <name>substrate</name>
    </ligand>
</feature>
<feature type="binding site" evidence="9 13">
    <location>
        <position position="441"/>
    </location>
    <ligand>
        <name>Mn(2+)</name>
        <dbReference type="ChEBI" id="CHEBI:29035"/>
        <label>2</label>
    </ligand>
</feature>
<evidence type="ECO:0000256" key="3">
    <source>
        <dbReference type="ARBA" id="ARBA00004798"/>
    </source>
</evidence>
<evidence type="ECO:0000256" key="5">
    <source>
        <dbReference type="ARBA" id="ARBA00022723"/>
    </source>
</evidence>
<keyword evidence="8 9" id="KW-0413">Isomerase</keyword>
<dbReference type="PIRSF" id="PIRSF001492">
    <property type="entry name" value="IPGAM"/>
    <property type="match status" value="1"/>
</dbReference>
<dbReference type="Pfam" id="PF01676">
    <property type="entry name" value="Metalloenzyme"/>
    <property type="match status" value="1"/>
</dbReference>
<feature type="binding site" evidence="9 13">
    <location>
        <position position="61"/>
    </location>
    <ligand>
        <name>Mn(2+)</name>
        <dbReference type="ChEBI" id="CHEBI:29035"/>
        <label>2</label>
    </ligand>
</feature>
<evidence type="ECO:0000256" key="13">
    <source>
        <dbReference type="PIRSR" id="PIRSR001492-3"/>
    </source>
</evidence>
<feature type="binding site" evidence="9 13">
    <location>
        <position position="403"/>
    </location>
    <ligand>
        <name>Mn(2+)</name>
        <dbReference type="ChEBI" id="CHEBI:29035"/>
        <label>1</label>
    </ligand>
</feature>
<feature type="binding site" evidence="9 12">
    <location>
        <position position="189"/>
    </location>
    <ligand>
        <name>substrate</name>
    </ligand>
</feature>
<dbReference type="PANTHER" id="PTHR31637">
    <property type="entry name" value="2,3-BISPHOSPHOGLYCERATE-INDEPENDENT PHOSPHOGLYCERATE MUTASE"/>
    <property type="match status" value="1"/>
</dbReference>
<evidence type="ECO:0000256" key="9">
    <source>
        <dbReference type="HAMAP-Rule" id="MF_01038"/>
    </source>
</evidence>
<keyword evidence="7 9" id="KW-0464">Manganese</keyword>
<feature type="active site" description="Phosphoserine intermediate" evidence="9 11">
    <location>
        <position position="61"/>
    </location>
</feature>
<comment type="similarity">
    <text evidence="4 9">Belongs to the BPG-independent phosphoglycerate mutase family.</text>
</comment>
<dbReference type="EMBL" id="FSRC01000002">
    <property type="protein sequence ID" value="SIO06702.1"/>
    <property type="molecule type" value="Genomic_DNA"/>
</dbReference>
<evidence type="ECO:0000256" key="7">
    <source>
        <dbReference type="ARBA" id="ARBA00023211"/>
    </source>
</evidence>
<comment type="function">
    <text evidence="2 9">Catalyzes the interconversion of 2-phosphoglycerate and 3-phosphoglycerate.</text>
</comment>
<evidence type="ECO:0000256" key="6">
    <source>
        <dbReference type="ARBA" id="ARBA00023152"/>
    </source>
</evidence>
<feature type="binding site" evidence="9 13">
    <location>
        <position position="440"/>
    </location>
    <ligand>
        <name>Mn(2+)</name>
        <dbReference type="ChEBI" id="CHEBI:29035"/>
        <label>2</label>
    </ligand>
</feature>
<evidence type="ECO:0000256" key="12">
    <source>
        <dbReference type="PIRSR" id="PIRSR001492-2"/>
    </source>
</evidence>
<feature type="binding site" evidence="9 12">
    <location>
        <begin position="259"/>
        <end position="262"/>
    </location>
    <ligand>
        <name>substrate</name>
    </ligand>
</feature>
<dbReference type="InterPro" id="IPR036646">
    <property type="entry name" value="PGAM_B_sf"/>
</dbReference>
<dbReference type="InterPro" id="IPR011258">
    <property type="entry name" value="BPG-indep_PGM_N"/>
</dbReference>
<dbReference type="Proteomes" id="UP000185221">
    <property type="component" value="Unassembled WGS sequence"/>
</dbReference>
<dbReference type="GO" id="GO:0006096">
    <property type="term" value="P:glycolytic process"/>
    <property type="evidence" value="ECO:0007669"/>
    <property type="project" value="UniProtKB-UniRule"/>
</dbReference>
<dbReference type="NCBIfam" id="TIGR01307">
    <property type="entry name" value="pgm_bpd_ind"/>
    <property type="match status" value="1"/>
</dbReference>
<keyword evidence="5 9" id="KW-0479">Metal-binding</keyword>
<dbReference type="STRING" id="226505.SAMN05444394_3234"/>
<feature type="binding site" evidence="9 12">
    <location>
        <begin position="152"/>
        <end position="153"/>
    </location>
    <ligand>
        <name>substrate</name>
    </ligand>
</feature>
<dbReference type="HAMAP" id="MF_01038">
    <property type="entry name" value="GpmI"/>
    <property type="match status" value="1"/>
</dbReference>
<dbReference type="InterPro" id="IPR006124">
    <property type="entry name" value="Metalloenzyme"/>
</dbReference>
<keyword evidence="6 9" id="KW-0324">Glycolysis</keyword>
<feature type="domain" description="BPG-independent PGAM N-terminal" evidence="15">
    <location>
        <begin position="81"/>
        <end position="294"/>
    </location>
</feature>
<evidence type="ECO:0000256" key="11">
    <source>
        <dbReference type="PIRSR" id="PIRSR001492-1"/>
    </source>
</evidence>
<feature type="domain" description="Metalloenzyme" evidence="14">
    <location>
        <begin position="3"/>
        <end position="495"/>
    </location>
</feature>
<gene>
    <name evidence="9" type="primary">gpmI</name>
    <name evidence="16" type="ORF">SAMN05444394_3234</name>
</gene>
<dbReference type="RefSeq" id="WP_074225984.1">
    <property type="nucleotide sequence ID" value="NZ_FSRC01000002.1"/>
</dbReference>
<feature type="binding site" evidence="9 13">
    <location>
        <position position="11"/>
    </location>
    <ligand>
        <name>Mn(2+)</name>
        <dbReference type="ChEBI" id="CHEBI:29035"/>
        <label>2</label>
    </ligand>
</feature>
<keyword evidence="17" id="KW-1185">Reference proteome</keyword>
<dbReference type="Pfam" id="PF06415">
    <property type="entry name" value="iPGM_N"/>
    <property type="match status" value="1"/>
</dbReference>
<evidence type="ECO:0000259" key="14">
    <source>
        <dbReference type="Pfam" id="PF01676"/>
    </source>
</evidence>
<evidence type="ECO:0000313" key="16">
    <source>
        <dbReference type="EMBL" id="SIO06702.1"/>
    </source>
</evidence>
<evidence type="ECO:0000259" key="15">
    <source>
        <dbReference type="Pfam" id="PF06415"/>
    </source>
</evidence>
<dbReference type="UniPathway" id="UPA00109">
    <property type="reaction ID" value="UER00186"/>
</dbReference>
<dbReference type="GO" id="GO:0030145">
    <property type="term" value="F:manganese ion binding"/>
    <property type="evidence" value="ECO:0007669"/>
    <property type="project" value="UniProtKB-UniRule"/>
</dbReference>
<dbReference type="GO" id="GO:0006007">
    <property type="term" value="P:glucose catabolic process"/>
    <property type="evidence" value="ECO:0007669"/>
    <property type="project" value="InterPro"/>
</dbReference>
<dbReference type="SUPFAM" id="SSF64158">
    <property type="entry name" value="2,3-Bisphosphoglycerate-independent phosphoglycerate mutase, substrate-binding domain"/>
    <property type="match status" value="1"/>
</dbReference>
<evidence type="ECO:0000256" key="4">
    <source>
        <dbReference type="ARBA" id="ARBA00008819"/>
    </source>
</evidence>
<accession>A0A1N6GH28</accession>
<sequence>MDKKVLLMILDGWGIATDASVSAIDKANTPFVDGLYTKYPHAKLEASGLAVGLPEGQMGNSEVGHMNIGAGRVVYQDLVKINQAVKNGDLNTHPVLVEAFAKAKASKKKAHFIGLVSDGGVHAHIDHLKGLCDAAKYNGMEDVFIHAFTDGRDTDPKSGIKFLTDLQEHLNTSTGQIASVIGRYYAMDRDNRWERVKLAYDAMVKSEGEKSKDILASIKKSYENNVTDEFIRPIIHVGADGKPLAHIAPGDLVICFNFRTDRGREITQVLTQKDFEDFNMKKLDLDYVTFTNYDNTFKGVKVLFEKDNLNNTLGEVLEAAGKKQIRIAETEKYPHVTFFFSGGREDVFEGESRLLCPSPKVATYDLQPEMSAFEIAAKINPELNKKSADFICLNFANADMVGHTGVFDAAVKACEAVDKSAESVITTALDNGYTIIVIADHGNSDMMINEDGTPNTAHTTNLVPFIMVDGKDQIQVKDGKLGDLAPTILKLMGIDIPKDMTGEILLA</sequence>
<protein>
    <recommendedName>
        <fullName evidence="9 10">2,3-bisphosphoglycerate-independent phosphoglycerate mutase</fullName>
        <shortName evidence="9">BPG-independent PGAM</shortName>
        <shortName evidence="9">Phosphoglyceromutase</shortName>
        <shortName evidence="9">iPGM</shortName>
        <ecNumber evidence="9 10">5.4.2.12</ecNumber>
    </recommendedName>
</protein>
<dbReference type="InterPro" id="IPR005995">
    <property type="entry name" value="Pgm_bpd_ind"/>
</dbReference>
<evidence type="ECO:0000256" key="8">
    <source>
        <dbReference type="ARBA" id="ARBA00023235"/>
    </source>
</evidence>
<comment type="subunit">
    <text evidence="9">Monomer.</text>
</comment>
<evidence type="ECO:0000256" key="1">
    <source>
        <dbReference type="ARBA" id="ARBA00000370"/>
    </source>
</evidence>
<reference evidence="17" key="1">
    <citation type="submission" date="2016-11" db="EMBL/GenBank/DDBJ databases">
        <authorList>
            <person name="Varghese N."/>
            <person name="Submissions S."/>
        </authorList>
    </citation>
    <scope>NUCLEOTIDE SEQUENCE [LARGE SCALE GENOMIC DNA]</scope>
    <source>
        <strain evidence="17">DSM 15292</strain>
    </source>
</reference>
<dbReference type="GO" id="GO:0005829">
    <property type="term" value="C:cytosol"/>
    <property type="evidence" value="ECO:0007669"/>
    <property type="project" value="TreeGrafter"/>
</dbReference>
<dbReference type="FunFam" id="3.40.1450.10:FF:000002">
    <property type="entry name" value="2,3-bisphosphoglycerate-independent phosphoglycerate mutase"/>
    <property type="match status" value="1"/>
</dbReference>
<dbReference type="GO" id="GO:0004619">
    <property type="term" value="F:phosphoglycerate mutase activity"/>
    <property type="evidence" value="ECO:0007669"/>
    <property type="project" value="UniProtKB-UniRule"/>
</dbReference>
<comment type="pathway">
    <text evidence="3 9">Carbohydrate degradation; glycolysis; pyruvate from D-glyceraldehyde 3-phosphate: step 3/5.</text>
</comment>
<feature type="binding site" evidence="9 13">
    <location>
        <position position="399"/>
    </location>
    <ligand>
        <name>Mn(2+)</name>
        <dbReference type="ChEBI" id="CHEBI:29035"/>
        <label>1</label>
    </ligand>
</feature>
<comment type="catalytic activity">
    <reaction evidence="1 9">
        <text>(2R)-2-phosphoglycerate = (2R)-3-phosphoglycerate</text>
        <dbReference type="Rhea" id="RHEA:15901"/>
        <dbReference type="ChEBI" id="CHEBI:58272"/>
        <dbReference type="ChEBI" id="CHEBI:58289"/>
        <dbReference type="EC" id="5.4.2.12"/>
    </reaction>
</comment>
<proteinExistence type="inferred from homology"/>
<dbReference type="Gene3D" id="3.40.720.10">
    <property type="entry name" value="Alkaline Phosphatase, subunit A"/>
    <property type="match status" value="1"/>
</dbReference>
<dbReference type="CDD" id="cd16010">
    <property type="entry name" value="iPGM"/>
    <property type="match status" value="1"/>
</dbReference>
<name>A0A1N6GH28_9BACT</name>
<dbReference type="InterPro" id="IPR017850">
    <property type="entry name" value="Alkaline_phosphatase_core_sf"/>
</dbReference>
<feature type="binding site" evidence="9 13">
    <location>
        <position position="458"/>
    </location>
    <ligand>
        <name>Mn(2+)</name>
        <dbReference type="ChEBI" id="CHEBI:29035"/>
        <label>1</label>
    </ligand>
</feature>
<organism evidence="16 17">
    <name type="scientific">Algoriphagus halophilus</name>
    <dbReference type="NCBI Taxonomy" id="226505"/>
    <lineage>
        <taxon>Bacteria</taxon>
        <taxon>Pseudomonadati</taxon>
        <taxon>Bacteroidota</taxon>
        <taxon>Cytophagia</taxon>
        <taxon>Cytophagales</taxon>
        <taxon>Cyclobacteriaceae</taxon>
        <taxon>Algoriphagus</taxon>
    </lineage>
</organism>
<feature type="binding site" evidence="9 12">
    <location>
        <position position="183"/>
    </location>
    <ligand>
        <name>substrate</name>
    </ligand>
</feature>
<dbReference type="OrthoDB" id="9800863at2"/>
<evidence type="ECO:0000256" key="2">
    <source>
        <dbReference type="ARBA" id="ARBA00002315"/>
    </source>
</evidence>
<evidence type="ECO:0000256" key="10">
    <source>
        <dbReference type="NCBIfam" id="TIGR01307"/>
    </source>
</evidence>